<proteinExistence type="predicted"/>
<gene>
    <name evidence="1" type="ORF">E2C01_060726</name>
</gene>
<protein>
    <submittedName>
        <fullName evidence="1">Uncharacterized protein</fullName>
    </submittedName>
</protein>
<dbReference type="EMBL" id="VSRR010024954">
    <property type="protein sequence ID" value="MPC66577.1"/>
    <property type="molecule type" value="Genomic_DNA"/>
</dbReference>
<organism evidence="1 2">
    <name type="scientific">Portunus trituberculatus</name>
    <name type="common">Swimming crab</name>
    <name type="synonym">Neptunus trituberculatus</name>
    <dbReference type="NCBI Taxonomy" id="210409"/>
    <lineage>
        <taxon>Eukaryota</taxon>
        <taxon>Metazoa</taxon>
        <taxon>Ecdysozoa</taxon>
        <taxon>Arthropoda</taxon>
        <taxon>Crustacea</taxon>
        <taxon>Multicrustacea</taxon>
        <taxon>Malacostraca</taxon>
        <taxon>Eumalacostraca</taxon>
        <taxon>Eucarida</taxon>
        <taxon>Decapoda</taxon>
        <taxon>Pleocyemata</taxon>
        <taxon>Brachyura</taxon>
        <taxon>Eubrachyura</taxon>
        <taxon>Portunoidea</taxon>
        <taxon>Portunidae</taxon>
        <taxon>Portuninae</taxon>
        <taxon>Portunus</taxon>
    </lineage>
</organism>
<dbReference type="Proteomes" id="UP000324222">
    <property type="component" value="Unassembled WGS sequence"/>
</dbReference>
<evidence type="ECO:0000313" key="2">
    <source>
        <dbReference type="Proteomes" id="UP000324222"/>
    </source>
</evidence>
<accession>A0A5B7HBC2</accession>
<reference evidence="1 2" key="1">
    <citation type="submission" date="2019-05" db="EMBL/GenBank/DDBJ databases">
        <title>Another draft genome of Portunus trituberculatus and its Hox gene families provides insights of decapod evolution.</title>
        <authorList>
            <person name="Jeong J.-H."/>
            <person name="Song I."/>
            <person name="Kim S."/>
            <person name="Choi T."/>
            <person name="Kim D."/>
            <person name="Ryu S."/>
            <person name="Kim W."/>
        </authorList>
    </citation>
    <scope>NUCLEOTIDE SEQUENCE [LARGE SCALE GENOMIC DNA]</scope>
    <source>
        <tissue evidence="1">Muscle</tissue>
    </source>
</reference>
<dbReference type="AlphaFoldDB" id="A0A5B7HBC2"/>
<name>A0A5B7HBC2_PORTR</name>
<evidence type="ECO:0000313" key="1">
    <source>
        <dbReference type="EMBL" id="MPC66577.1"/>
    </source>
</evidence>
<sequence>MIEDLLLVPYSTTQHSAGFRLLKGPTSGGLRSFGPFYIVEGTPSIFTVEEGTSITVEEIFDRKVVQSG</sequence>
<keyword evidence="2" id="KW-1185">Reference proteome</keyword>
<comment type="caution">
    <text evidence="1">The sequence shown here is derived from an EMBL/GenBank/DDBJ whole genome shotgun (WGS) entry which is preliminary data.</text>
</comment>